<evidence type="ECO:0000256" key="4">
    <source>
        <dbReference type="ARBA" id="ARBA00023203"/>
    </source>
</evidence>
<comment type="similarity">
    <text evidence="5">Belongs to the Xin family.</text>
</comment>
<evidence type="ECO:0000256" key="3">
    <source>
        <dbReference type="ARBA" id="ARBA00022949"/>
    </source>
</evidence>
<feature type="region of interest" description="Disordered" evidence="6">
    <location>
        <begin position="434"/>
        <end position="520"/>
    </location>
</feature>
<feature type="repeat" description="Xin" evidence="5">
    <location>
        <begin position="459"/>
        <end position="474"/>
    </location>
</feature>
<feature type="compositionally biased region" description="Polar residues" evidence="6">
    <location>
        <begin position="1236"/>
        <end position="1247"/>
    </location>
</feature>
<feature type="compositionally biased region" description="Polar residues" evidence="6">
    <location>
        <begin position="1194"/>
        <end position="1203"/>
    </location>
</feature>
<evidence type="ECO:0000256" key="6">
    <source>
        <dbReference type="SAM" id="MobiDB-lite"/>
    </source>
</evidence>
<feature type="compositionally biased region" description="Basic and acidic residues" evidence="6">
    <location>
        <begin position="769"/>
        <end position="778"/>
    </location>
</feature>
<feature type="compositionally biased region" description="Basic and acidic residues" evidence="6">
    <location>
        <begin position="1204"/>
        <end position="1218"/>
    </location>
</feature>
<feature type="compositionally biased region" description="Polar residues" evidence="6">
    <location>
        <begin position="276"/>
        <end position="286"/>
    </location>
</feature>
<feature type="region of interest" description="Disordered" evidence="6">
    <location>
        <begin position="1048"/>
        <end position="1077"/>
    </location>
</feature>
<dbReference type="PROSITE" id="PS51389">
    <property type="entry name" value="XIN"/>
    <property type="match status" value="1"/>
</dbReference>
<name>A0A3N0XXM6_ANAGA</name>
<feature type="compositionally biased region" description="Polar residues" evidence="6">
    <location>
        <begin position="1149"/>
        <end position="1158"/>
    </location>
</feature>
<dbReference type="GO" id="GO:0051015">
    <property type="term" value="F:actin filament binding"/>
    <property type="evidence" value="ECO:0007669"/>
    <property type="project" value="TreeGrafter"/>
</dbReference>
<keyword evidence="3" id="KW-0965">Cell junction</keyword>
<keyword evidence="2" id="KW-0677">Repeat</keyword>
<evidence type="ECO:0000313" key="7">
    <source>
        <dbReference type="EMBL" id="ROK23387.1"/>
    </source>
</evidence>
<evidence type="ECO:0000256" key="1">
    <source>
        <dbReference type="ARBA" id="ARBA00004282"/>
    </source>
</evidence>
<sequence>MWTEDRVFGEEEEMEVKSSLRRAQSLRSVSSDQVVSWTEPGLGDKRKSVSQLVAQYQNSPGRKTKEVVSEDIKHELSMQIAPIPVIENVSRVETQVRKTDVKEKSRVSPLFRSKSMGSLPQQRPTGTTALRALFESKVTTQPETALQSVGTEKARNTTLPITLANNKDAEDRKPQVEAEVNNSHDEQEKETEEVQVITKSVRTKQIVTRSDRRRTISGIYSGKISSPEEDKRRSVADFRDNSALHGLEKPSISVKALSALYLSKVAAAEPAGNLLKPNQNFPTSPTGKRPKANKMAEGAQNSNAYAPESNPTTHHLETSVDEHERAFTSPPPTRELMSILHQRRQKCELRRLLKHTYPELKNVDSLVDKEMADSLNIDPVTDIGYQGEVQSRCWLFENHEINSVGFHDQKLQMKKEFQEGDIKRTVCMFEQPTSNFLNEENKPQLSESQEGTSEQSIRVDVKATRRMFETQSVDILRDSQSPCPRRNIVSEEERGSDQKPKTDSETDGKQTSHIHHNSLTTDFIGTNEAFVSISRAKQVFETILHDKENVSPTNDSFSQEEELLKANVKNRAQMFESTPLDKINQQTKEESETILENMQETLVSLCNFNIMHSDGTILETNEIGHIKKARYHFIKEDTRPEIDEEEIVIGSIKSIMLQMLPGTSLNPTVTFLKEDNQGNVEIQKVDVPTHQLPFTQDKECRTANVVQITEDLLSQEKSMRKGVLIQDGTTGTREITVYVLFIHSEDSTGVKELGKIECRSIPSSLKINPESEKGELKTDISSSESSSVVDTNKTSNVQLCQSCFEKGNLDNLKQLQEISSDDDDLNIGAPKEESEKTREIIPGNVNNIKTLFTTNIDNLSFKIQSEENKSKESPTESLINNENNTEVSNQAEICTNIGGTLKNERILQDQDIMDDGDVLQAELVDVVEDDELVNLQTAIMTLHQATMEAKALQQSVQAKHASQTNQTQQICDLGSVNHEITHVENNDNVSEKEELLQFTETQKEEESKEEVMRGSIQAALDSLGKSNFNVSKGDFRAAMIYRNSAKGYAGHKKTDVEQPSDRTKENKPSTSSPAPLVEQEALKSLGEGTGTTLCERQFENKPVDTPVKNRKTPIGPKPTIPPKPDHLKMKPNPLGTETDANCLNKCQVPATSSKPPTEQNKEPSTPKPSPDPVSHEDVLCISVQHTDANDPEPSDTSMSNTESPENKKLNCVHVEETPKSSPESIVSEPSTGFHGTLQNFGVKQSGSVPPVKPKRIKMAKDNLKNTTDNTNINSTILETETAQEITPPPHNNGSSGKTCKIDSNNREERHDKSDVQQVSGVVRREKKRRGETEDERRQRLSVHMDEIMKGNVPAVMEIFDKLKKQEELKNILSKVEEIEEDTNKVDVSSLENSFESVPDWVVPQEKKIKPKIVMSEHLGSEPEVMTSMEVAFGDLEKAGAEIIRLKDQTLARLMDIEEAIKKALYSVSTLKSDSDIVGLSGLFRESMVAVQGSPPSGNIRKISIGSSKSPKAQNKIGRSVSELSTAQKKPELFIPTTKQRSASPASPSFISIQSAARKPSELTSPHISPLKAESKEEAKLQCCCSVPSDRRQCSVTKGASSSPPNPQRQISVLEVQTVPEKEKVIGTKTVRENYERTDCFGNKFYSSKTSTVVTTQPETRTTSRKLTMSTPATSEIVAYPRINTPFIREDHPPL</sequence>
<feature type="region of interest" description="Disordered" evidence="6">
    <location>
        <begin position="769"/>
        <end position="791"/>
    </location>
</feature>
<feature type="compositionally biased region" description="Basic and acidic residues" evidence="6">
    <location>
        <begin position="1299"/>
        <end position="1314"/>
    </location>
</feature>
<dbReference type="GO" id="GO:0001725">
    <property type="term" value="C:stress fiber"/>
    <property type="evidence" value="ECO:0007669"/>
    <property type="project" value="TreeGrafter"/>
</dbReference>
<keyword evidence="4 5" id="KW-0009">Actin-binding</keyword>
<reference evidence="7 8" key="1">
    <citation type="submission" date="2018-10" db="EMBL/GenBank/DDBJ databases">
        <title>Genome assembly for a Yunnan-Guizhou Plateau 3E fish, Anabarilius grahami (Regan), and its evolutionary and genetic applications.</title>
        <authorList>
            <person name="Jiang W."/>
        </authorList>
    </citation>
    <scope>NUCLEOTIDE SEQUENCE [LARGE SCALE GENOMIC DNA]</scope>
    <source>
        <strain evidence="7">AG-KIZ</strain>
        <tissue evidence="7">Muscle</tissue>
    </source>
</reference>
<feature type="compositionally biased region" description="Basic and acidic residues" evidence="6">
    <location>
        <begin position="1052"/>
        <end position="1067"/>
    </location>
</feature>
<accession>A0A3N0XXM6</accession>
<dbReference type="InterPro" id="IPR030072">
    <property type="entry name" value="XIRP1/XIRP2"/>
</dbReference>
<proteinExistence type="inferred from homology"/>
<feature type="compositionally biased region" description="Basic and acidic residues" evidence="6">
    <location>
        <begin position="1328"/>
        <end position="1338"/>
    </location>
</feature>
<dbReference type="InterPro" id="IPR012510">
    <property type="entry name" value="Actin-binding_Xin_repeat"/>
</dbReference>
<dbReference type="GO" id="GO:0007015">
    <property type="term" value="P:actin filament organization"/>
    <property type="evidence" value="ECO:0007669"/>
    <property type="project" value="TreeGrafter"/>
</dbReference>
<feature type="compositionally biased region" description="Polar residues" evidence="6">
    <location>
        <begin position="434"/>
        <end position="456"/>
    </location>
</feature>
<dbReference type="PANTHER" id="PTHR22591:SF2">
    <property type="entry name" value="XIN ACTIN-BINDING REPEAT-CONTAINING PROTEIN 1"/>
    <property type="match status" value="1"/>
</dbReference>
<organism evidence="7 8">
    <name type="scientific">Anabarilius grahami</name>
    <name type="common">Kanglang fish</name>
    <name type="synonym">Barilius grahami</name>
    <dbReference type="NCBI Taxonomy" id="495550"/>
    <lineage>
        <taxon>Eukaryota</taxon>
        <taxon>Metazoa</taxon>
        <taxon>Chordata</taxon>
        <taxon>Craniata</taxon>
        <taxon>Vertebrata</taxon>
        <taxon>Euteleostomi</taxon>
        <taxon>Actinopterygii</taxon>
        <taxon>Neopterygii</taxon>
        <taxon>Teleostei</taxon>
        <taxon>Ostariophysi</taxon>
        <taxon>Cypriniformes</taxon>
        <taxon>Xenocyprididae</taxon>
        <taxon>Xenocypridinae</taxon>
        <taxon>Xenocypridinae incertae sedis</taxon>
        <taxon>Anabarilius</taxon>
    </lineage>
</organism>
<feature type="region of interest" description="Disordered" evidence="6">
    <location>
        <begin position="166"/>
        <end position="191"/>
    </location>
</feature>
<evidence type="ECO:0000256" key="2">
    <source>
        <dbReference type="ARBA" id="ARBA00022737"/>
    </source>
</evidence>
<feature type="compositionally biased region" description="Basic and acidic residues" evidence="6">
    <location>
        <begin position="488"/>
        <end position="510"/>
    </location>
</feature>
<dbReference type="Proteomes" id="UP000281406">
    <property type="component" value="Unassembled WGS sequence"/>
</dbReference>
<feature type="region of interest" description="Disordered" evidence="6">
    <location>
        <begin position="1494"/>
        <end position="1548"/>
    </location>
</feature>
<feature type="compositionally biased region" description="Polar residues" evidence="6">
    <location>
        <begin position="1219"/>
        <end position="1230"/>
    </location>
</feature>
<comment type="caution">
    <text evidence="7">The sequence shown here is derived from an EMBL/GenBank/DDBJ whole genome shotgun (WGS) entry which is preliminary data.</text>
</comment>
<feature type="compositionally biased region" description="Basic and acidic residues" evidence="6">
    <location>
        <begin position="457"/>
        <end position="468"/>
    </location>
</feature>
<evidence type="ECO:0000313" key="8">
    <source>
        <dbReference type="Proteomes" id="UP000281406"/>
    </source>
</evidence>
<feature type="compositionally biased region" description="Polar residues" evidence="6">
    <location>
        <begin position="875"/>
        <end position="884"/>
    </location>
</feature>
<feature type="region of interest" description="Disordered" evidence="6">
    <location>
        <begin position="1093"/>
        <end position="1252"/>
    </location>
</feature>
<keyword evidence="8" id="KW-1185">Reference proteome</keyword>
<feature type="compositionally biased region" description="Basic and acidic residues" evidence="6">
    <location>
        <begin position="167"/>
        <end position="187"/>
    </location>
</feature>
<dbReference type="EMBL" id="RJVU01057542">
    <property type="protein sequence ID" value="ROK23387.1"/>
    <property type="molecule type" value="Genomic_DNA"/>
</dbReference>
<gene>
    <name evidence="7" type="ORF">DPX16_16431</name>
</gene>
<comment type="domain">
    <text evidence="5">Xin repeats bind F-actin.</text>
</comment>
<evidence type="ECO:0000256" key="5">
    <source>
        <dbReference type="PROSITE-ProRule" id="PRU00721"/>
    </source>
</evidence>
<feature type="region of interest" description="Disordered" evidence="6">
    <location>
        <begin position="273"/>
        <end position="297"/>
    </location>
</feature>
<dbReference type="OrthoDB" id="6129702at2759"/>
<dbReference type="PANTHER" id="PTHR22591">
    <property type="entry name" value="XIN"/>
    <property type="match status" value="1"/>
</dbReference>
<dbReference type="GO" id="GO:0005925">
    <property type="term" value="C:focal adhesion"/>
    <property type="evidence" value="ECO:0007669"/>
    <property type="project" value="TreeGrafter"/>
</dbReference>
<feature type="region of interest" description="Disordered" evidence="6">
    <location>
        <begin position="1280"/>
        <end position="1338"/>
    </location>
</feature>
<feature type="compositionally biased region" description="Basic and acidic residues" evidence="6">
    <location>
        <begin position="865"/>
        <end position="874"/>
    </location>
</feature>
<protein>
    <submittedName>
        <fullName evidence="7">Xin actin-binding repeat-containing protein 1</fullName>
    </submittedName>
</protein>
<comment type="subcellular location">
    <subcellularLocation>
        <location evidence="1">Cell junction</location>
    </subcellularLocation>
</comment>
<feature type="compositionally biased region" description="Polar residues" evidence="6">
    <location>
        <begin position="469"/>
        <end position="482"/>
    </location>
</feature>
<feature type="region of interest" description="Disordered" evidence="6">
    <location>
        <begin position="865"/>
        <end position="884"/>
    </location>
</feature>